<name>A0A151ZFG6_TIELA</name>
<evidence type="ECO:0000313" key="8">
    <source>
        <dbReference type="Proteomes" id="UP000076078"/>
    </source>
</evidence>
<dbReference type="GO" id="GO:0003682">
    <property type="term" value="F:chromatin binding"/>
    <property type="evidence" value="ECO:0007669"/>
    <property type="project" value="TreeGrafter"/>
</dbReference>
<dbReference type="PANTHER" id="PTHR46820:SF1">
    <property type="entry name" value="HISTONE-LYSINE N-METHYLTRANSFERASE SETD7"/>
    <property type="match status" value="1"/>
</dbReference>
<dbReference type="OMA" id="RINSEEM"/>
<reference evidence="7 8" key="1">
    <citation type="submission" date="2015-12" db="EMBL/GenBank/DDBJ databases">
        <title>Dictyostelia acquired genes for synthesis and detection of signals that induce cell-type specialization by lateral gene transfer from prokaryotes.</title>
        <authorList>
            <person name="Gloeckner G."/>
            <person name="Schaap P."/>
        </authorList>
    </citation>
    <scope>NUCLEOTIDE SEQUENCE [LARGE SCALE GENOMIC DNA]</scope>
    <source>
        <strain evidence="7 8">TK</strain>
    </source>
</reference>
<dbReference type="FunCoup" id="A0A151ZFG6">
    <property type="interactions" value="37"/>
</dbReference>
<dbReference type="InterPro" id="IPR003409">
    <property type="entry name" value="MORN"/>
</dbReference>
<dbReference type="Pfam" id="PF00856">
    <property type="entry name" value="SET"/>
    <property type="match status" value="1"/>
</dbReference>
<dbReference type="SMART" id="SM00698">
    <property type="entry name" value="MORN"/>
    <property type="match status" value="2"/>
</dbReference>
<dbReference type="InterPro" id="IPR001214">
    <property type="entry name" value="SET_dom"/>
</dbReference>
<gene>
    <name evidence="7" type="ORF">DLAC_06712</name>
</gene>
<dbReference type="EMBL" id="LODT01000029">
    <property type="protein sequence ID" value="KYQ92708.1"/>
    <property type="molecule type" value="Genomic_DNA"/>
</dbReference>
<evidence type="ECO:0000259" key="6">
    <source>
        <dbReference type="PROSITE" id="PS50280"/>
    </source>
</evidence>
<dbReference type="PROSITE" id="PS50280">
    <property type="entry name" value="SET"/>
    <property type="match status" value="1"/>
</dbReference>
<evidence type="ECO:0000313" key="7">
    <source>
        <dbReference type="EMBL" id="KYQ92708.1"/>
    </source>
</evidence>
<evidence type="ECO:0000256" key="5">
    <source>
        <dbReference type="ARBA" id="ARBA00048660"/>
    </source>
</evidence>
<dbReference type="STRING" id="361077.A0A151ZFG6"/>
<dbReference type="SUPFAM" id="SSF82199">
    <property type="entry name" value="SET domain"/>
    <property type="match status" value="1"/>
</dbReference>
<dbReference type="GO" id="GO:0070828">
    <property type="term" value="P:heterochromatin organization"/>
    <property type="evidence" value="ECO:0007669"/>
    <property type="project" value="TreeGrafter"/>
</dbReference>
<dbReference type="Pfam" id="PF02493">
    <property type="entry name" value="MORN"/>
    <property type="match status" value="4"/>
</dbReference>
<comment type="caution">
    <text evidence="7">The sequence shown here is derived from an EMBL/GenBank/DDBJ whole genome shotgun (WGS) entry which is preliminary data.</text>
</comment>
<organism evidence="7 8">
    <name type="scientific">Tieghemostelium lacteum</name>
    <name type="common">Slime mold</name>
    <name type="synonym">Dictyostelium lacteum</name>
    <dbReference type="NCBI Taxonomy" id="361077"/>
    <lineage>
        <taxon>Eukaryota</taxon>
        <taxon>Amoebozoa</taxon>
        <taxon>Evosea</taxon>
        <taxon>Eumycetozoa</taxon>
        <taxon>Dictyostelia</taxon>
        <taxon>Dictyosteliales</taxon>
        <taxon>Raperosteliaceae</taxon>
        <taxon>Tieghemostelium</taxon>
    </lineage>
</organism>
<accession>A0A151ZFG6</accession>
<dbReference type="GO" id="GO:0005694">
    <property type="term" value="C:chromosome"/>
    <property type="evidence" value="ECO:0007669"/>
    <property type="project" value="InterPro"/>
</dbReference>
<dbReference type="Gene3D" id="2.170.270.10">
    <property type="entry name" value="SET domain"/>
    <property type="match status" value="1"/>
</dbReference>
<dbReference type="GO" id="GO:0005634">
    <property type="term" value="C:nucleus"/>
    <property type="evidence" value="ECO:0007669"/>
    <property type="project" value="TreeGrafter"/>
</dbReference>
<keyword evidence="7" id="KW-0489">Methyltransferase</keyword>
<keyword evidence="8" id="KW-1185">Reference proteome</keyword>
<keyword evidence="2" id="KW-0677">Repeat</keyword>
<sequence>MKNKRKSSNNKKNKIIKKSKIEKQTDGTVIETTDNYTYIGEFNDDLSKKHGKGKIIYKDGSQSIIGKWVNGTLEGLGQCIIDDELLLKGTYSNGELNGFVQEFEIELIEDEDEEDDERIRIKDPMESDKEYYVQLIFSGMYKDGYRDGNGILYFSDGGRIETTWVESSMTGNGVYYYPDERFMIRGIWKDGDLVRGKFECTEKEYIENECKSVYKEFQLKFDESTEKRISLSPMIPDLYEQYYCYVSTSTVENSGQGLFAKRDIPPGLIISFYNGTRITHKQTDSRDWKLNSNTISLDSETVIDVPTKYNDISVYQSTLAHKSNHHPNNNAEYSHCFHPRFGYIKSIRSIKPIAKDSEIFVNYGYTDHQPEWYQKLQINHNDK</sequence>
<dbReference type="GO" id="GO:0140945">
    <property type="term" value="F:histone H3K4 monomethyltransferase activity"/>
    <property type="evidence" value="ECO:0007669"/>
    <property type="project" value="UniProtKB-EC"/>
</dbReference>
<comment type="catalytic activity">
    <reaction evidence="4">
        <text>L-lysyl-[protein] + S-adenosyl-L-methionine = N(6)-methyl-L-lysyl-[protein] + S-adenosyl-L-homocysteine + H(+)</text>
        <dbReference type="Rhea" id="RHEA:51736"/>
        <dbReference type="Rhea" id="RHEA-COMP:9752"/>
        <dbReference type="Rhea" id="RHEA-COMP:13053"/>
        <dbReference type="ChEBI" id="CHEBI:15378"/>
        <dbReference type="ChEBI" id="CHEBI:29969"/>
        <dbReference type="ChEBI" id="CHEBI:57856"/>
        <dbReference type="ChEBI" id="CHEBI:59789"/>
        <dbReference type="ChEBI" id="CHEBI:61929"/>
    </reaction>
    <physiologicalReaction direction="left-to-right" evidence="4">
        <dbReference type="Rhea" id="RHEA:51737"/>
    </physiologicalReaction>
</comment>
<evidence type="ECO:0000256" key="4">
    <source>
        <dbReference type="ARBA" id="ARBA00047738"/>
    </source>
</evidence>
<dbReference type="Gene3D" id="2.20.110.10">
    <property type="entry name" value="Histone H3 K4-specific methyltransferase SET7/9 N-terminal domain"/>
    <property type="match status" value="2"/>
</dbReference>
<dbReference type="PANTHER" id="PTHR46820">
    <property type="entry name" value="HISTONE-LYSINE N-METHYLTRANSFERASE SETD7"/>
    <property type="match status" value="1"/>
</dbReference>
<protein>
    <recommendedName>
        <fullName evidence="1">Histone-lysine N-methyltransferase SETD7</fullName>
    </recommendedName>
    <alternativeName>
        <fullName evidence="3">SET domain-containing protein 7</fullName>
    </alternativeName>
</protein>
<dbReference type="SUPFAM" id="SSF82185">
    <property type="entry name" value="Histone H3 K4-specific methyltransferase SET7/9 N-terminal domain"/>
    <property type="match status" value="2"/>
</dbReference>
<dbReference type="InterPro" id="IPR017155">
    <property type="entry name" value="Hist-Lys_N-MeTrfase_SETD7"/>
</dbReference>
<evidence type="ECO:0000256" key="2">
    <source>
        <dbReference type="ARBA" id="ARBA00022737"/>
    </source>
</evidence>
<comment type="catalytic activity">
    <reaction evidence="5">
        <text>L-lysyl(4)-[histone H3] + S-adenosyl-L-methionine = N(6)-methyl-L-lysyl(4)-[histone H3] + S-adenosyl-L-homocysteine + H(+)</text>
        <dbReference type="Rhea" id="RHEA:60264"/>
        <dbReference type="Rhea" id="RHEA-COMP:15543"/>
        <dbReference type="Rhea" id="RHEA-COMP:15547"/>
        <dbReference type="ChEBI" id="CHEBI:15378"/>
        <dbReference type="ChEBI" id="CHEBI:29969"/>
        <dbReference type="ChEBI" id="CHEBI:57856"/>
        <dbReference type="ChEBI" id="CHEBI:59789"/>
        <dbReference type="ChEBI" id="CHEBI:61929"/>
        <dbReference type="EC" id="2.1.1.364"/>
    </reaction>
</comment>
<dbReference type="GO" id="GO:0006355">
    <property type="term" value="P:regulation of DNA-templated transcription"/>
    <property type="evidence" value="ECO:0007669"/>
    <property type="project" value="InterPro"/>
</dbReference>
<feature type="domain" description="SET" evidence="6">
    <location>
        <begin position="242"/>
        <end position="364"/>
    </location>
</feature>
<keyword evidence="7" id="KW-0808">Transferase</keyword>
<dbReference type="Proteomes" id="UP000076078">
    <property type="component" value="Unassembled WGS sequence"/>
</dbReference>
<evidence type="ECO:0000256" key="1">
    <source>
        <dbReference type="ARBA" id="ARBA00020512"/>
    </source>
</evidence>
<dbReference type="PROSITE" id="PS51577">
    <property type="entry name" value="SAM_MT43_SET7"/>
    <property type="match status" value="1"/>
</dbReference>
<evidence type="ECO:0000256" key="3">
    <source>
        <dbReference type="ARBA" id="ARBA00030095"/>
    </source>
</evidence>
<dbReference type="InterPro" id="IPR046341">
    <property type="entry name" value="SET_dom_sf"/>
</dbReference>
<dbReference type="AlphaFoldDB" id="A0A151ZFG6"/>
<dbReference type="OrthoDB" id="16628at2759"/>
<proteinExistence type="predicted"/>
<dbReference type="InParanoid" id="A0A151ZFG6"/>
<dbReference type="GO" id="GO:0032259">
    <property type="term" value="P:methylation"/>
    <property type="evidence" value="ECO:0007669"/>
    <property type="project" value="UniProtKB-KW"/>
</dbReference>